<feature type="coiled-coil region" evidence="14">
    <location>
        <begin position="184"/>
        <end position="382"/>
    </location>
</feature>
<evidence type="ECO:0000256" key="14">
    <source>
        <dbReference type="SAM" id="Coils"/>
    </source>
</evidence>
<evidence type="ECO:0000256" key="13">
    <source>
        <dbReference type="ARBA" id="ARBA00046114"/>
    </source>
</evidence>
<evidence type="ECO:0000256" key="5">
    <source>
        <dbReference type="ARBA" id="ARBA00022490"/>
    </source>
</evidence>
<evidence type="ECO:0000256" key="3">
    <source>
        <dbReference type="ARBA" id="ARBA00009158"/>
    </source>
</evidence>
<keyword evidence="5" id="KW-0963">Cytoplasm</keyword>
<keyword evidence="17" id="KW-1185">Reference proteome</keyword>
<comment type="function">
    <text evidence="13">Microtubule inner protein (MIP) part of the dynein-decorated doublet microtubules (DMTs) in cilia axoneme, which is required for motile cilia beating. May play a role in the control of meiotic division and germ cell differentiation through regulation of pairing and recombination during meiosis. Required for sperm flagella assembly. May play a role in the assembly and function of the outer dynein arm-docking complex (ODA-DC). ODA-DC mediates outer dynein arms (ODA) binding onto the axonemal doublet microtubules.</text>
</comment>
<comment type="caution">
    <text evidence="16">The sequence shown here is derived from an EMBL/GenBank/DDBJ whole genome shotgun (WGS) entry which is preliminary data.</text>
</comment>
<dbReference type="GO" id="GO:0051321">
    <property type="term" value="P:meiotic cell cycle"/>
    <property type="evidence" value="ECO:0007669"/>
    <property type="project" value="UniProtKB-KW"/>
</dbReference>
<evidence type="ECO:0000259" key="15">
    <source>
        <dbReference type="Pfam" id="PF13868"/>
    </source>
</evidence>
<evidence type="ECO:0000256" key="7">
    <source>
        <dbReference type="ARBA" id="ARBA00023054"/>
    </source>
</evidence>
<accession>A0A7K9PDJ5</accession>
<feature type="domain" description="Trichohyalin-plectin-homology" evidence="15">
    <location>
        <begin position="2"/>
        <end position="34"/>
    </location>
</feature>
<evidence type="ECO:0000256" key="9">
    <source>
        <dbReference type="ARBA" id="ARBA00023212"/>
    </source>
</evidence>
<proteinExistence type="inferred from homology"/>
<feature type="non-terminal residue" evidence="16">
    <location>
        <position position="522"/>
    </location>
</feature>
<evidence type="ECO:0000256" key="11">
    <source>
        <dbReference type="ARBA" id="ARBA00023254"/>
    </source>
</evidence>
<feature type="non-terminal residue" evidence="16">
    <location>
        <position position="1"/>
    </location>
</feature>
<evidence type="ECO:0000256" key="12">
    <source>
        <dbReference type="ARBA" id="ARBA00023273"/>
    </source>
</evidence>
<comment type="subcellular location">
    <subcellularLocation>
        <location evidence="2">Cytoplasm</location>
        <location evidence="2">Cytoskeleton</location>
        <location evidence="2">Flagellum axoneme</location>
    </subcellularLocation>
    <subcellularLocation>
        <location evidence="1">Nucleus</location>
    </subcellularLocation>
</comment>
<evidence type="ECO:0000313" key="17">
    <source>
        <dbReference type="Proteomes" id="UP000570547"/>
    </source>
</evidence>
<dbReference type="Pfam" id="PF13868">
    <property type="entry name" value="TPH"/>
    <property type="match status" value="2"/>
</dbReference>
<dbReference type="Proteomes" id="UP000570547">
    <property type="component" value="Unassembled WGS sequence"/>
</dbReference>
<dbReference type="PANTHER" id="PTHR19265:SF0">
    <property type="entry name" value="MEIOSIS-SPECIFIC NUCLEAR STRUCTURAL PROTEIN 1"/>
    <property type="match status" value="1"/>
</dbReference>
<organism evidence="16 17">
    <name type="scientific">Pachycephala philippinensis</name>
    <name type="common">yellow-belllied whistler</name>
    <dbReference type="NCBI Taxonomy" id="449367"/>
    <lineage>
        <taxon>Eukaryota</taxon>
        <taxon>Metazoa</taxon>
        <taxon>Chordata</taxon>
        <taxon>Craniata</taxon>
        <taxon>Vertebrata</taxon>
        <taxon>Euteleostomi</taxon>
        <taxon>Archelosauria</taxon>
        <taxon>Archosauria</taxon>
        <taxon>Dinosauria</taxon>
        <taxon>Saurischia</taxon>
        <taxon>Theropoda</taxon>
        <taxon>Coelurosauria</taxon>
        <taxon>Aves</taxon>
        <taxon>Neognathae</taxon>
        <taxon>Neoaves</taxon>
        <taxon>Telluraves</taxon>
        <taxon>Australaves</taxon>
        <taxon>Passeriformes</taxon>
        <taxon>Corvoidea</taxon>
        <taxon>Pachycephalidae</taxon>
        <taxon>Pachycephala</taxon>
    </lineage>
</organism>
<keyword evidence="10" id="KW-0539">Nucleus</keyword>
<keyword evidence="9" id="KW-0206">Cytoskeleton</keyword>
<keyword evidence="12" id="KW-0966">Cell projection</keyword>
<evidence type="ECO:0000256" key="1">
    <source>
        <dbReference type="ARBA" id="ARBA00004123"/>
    </source>
</evidence>
<evidence type="ECO:0000256" key="2">
    <source>
        <dbReference type="ARBA" id="ARBA00004611"/>
    </source>
</evidence>
<dbReference type="EMBL" id="VWZT01005590">
    <property type="protein sequence ID" value="NXH97397.1"/>
    <property type="molecule type" value="Genomic_DNA"/>
</dbReference>
<evidence type="ECO:0000256" key="6">
    <source>
        <dbReference type="ARBA" id="ARBA00022846"/>
    </source>
</evidence>
<keyword evidence="7 14" id="KW-0175">Coiled coil</keyword>
<evidence type="ECO:0000256" key="4">
    <source>
        <dbReference type="ARBA" id="ARBA00014813"/>
    </source>
</evidence>
<feature type="coiled-coil region" evidence="14">
    <location>
        <begin position="417"/>
        <end position="479"/>
    </location>
</feature>
<keyword evidence="8" id="KW-0969">Cilium</keyword>
<name>A0A7K9PDJ5_9CORV</name>
<evidence type="ECO:0000313" key="16">
    <source>
        <dbReference type="EMBL" id="NXH97397.1"/>
    </source>
</evidence>
<dbReference type="GO" id="GO:0044782">
    <property type="term" value="P:cilium organization"/>
    <property type="evidence" value="ECO:0007669"/>
    <property type="project" value="TreeGrafter"/>
</dbReference>
<sequence length="522" mass="63005">LELRELERKLNSAYMNKERAAQIAEKKAMYDEKMVISASQHPSPVTPCMDCAEDFSFDLFYLKYCSGIQFLTVVNPYLRAWLLKIMLLLLNSDLGNFRKTCKFVFMCRIILVIRQMILIMSMLYTEFSAGSWCTAMCSLRVFSVALSPQLPSSHCADVSESHLCSVLCLLSTSSAPQKWEDEIAQEMKEEYDRFLKEEMSAELRRNQEKKMYHEELDKQVEEQEKKKQEAYEEFLREKLMIDEIVKKIYEEDQMEKQRKLDKMKETQTYIEEFIKEQAIWRKRKQEEMDEENRKIMEFANMQRQREDDWMAKVRDTEEKKQKVQNMVAKTMEREEQRRKEQEQIRQDLYLEKQEEMERKKEMAEIEKRIRQRLDLRQAYEEQFAVKAAAQQAVREEEEALRQRILAKFAEDDRIEQLNAQKRRMKQLEHKMAVEKILEDRRKQCIAEKERELQERELEKRRQESIRAIIEEERQKLLKEHAWKLLGYLPRGILKDENDINMLGEDFRLAYQQRRGNELSEES</sequence>
<protein>
    <recommendedName>
        <fullName evidence="4">Meiosis-specific nuclear structural protein 1</fullName>
    </recommendedName>
</protein>
<keyword evidence="6" id="KW-0282">Flagellum</keyword>
<dbReference type="InterPro" id="IPR043597">
    <property type="entry name" value="TPH_dom"/>
</dbReference>
<dbReference type="GO" id="GO:0005634">
    <property type="term" value="C:nucleus"/>
    <property type="evidence" value="ECO:0007669"/>
    <property type="project" value="UniProtKB-SubCell"/>
</dbReference>
<gene>
    <name evidence="16" type="primary">Mns1</name>
    <name evidence="16" type="ORF">PACPHI_R00164</name>
</gene>
<evidence type="ECO:0000256" key="10">
    <source>
        <dbReference type="ARBA" id="ARBA00023242"/>
    </source>
</evidence>
<feature type="domain" description="Trichohyalin-plectin-homology" evidence="15">
    <location>
        <begin position="178"/>
        <end position="490"/>
    </location>
</feature>
<reference evidence="16 17" key="1">
    <citation type="submission" date="2019-09" db="EMBL/GenBank/DDBJ databases">
        <title>Bird 10,000 Genomes (B10K) Project - Family phase.</title>
        <authorList>
            <person name="Zhang G."/>
        </authorList>
    </citation>
    <scope>NUCLEOTIDE SEQUENCE [LARGE SCALE GENOMIC DNA]</scope>
    <source>
        <strain evidence="16">B10K-DU-001-28</strain>
        <tissue evidence="16">Muscle</tissue>
    </source>
</reference>
<dbReference type="AlphaFoldDB" id="A0A7K9PDJ5"/>
<evidence type="ECO:0000256" key="8">
    <source>
        <dbReference type="ARBA" id="ARBA00023069"/>
    </source>
</evidence>
<dbReference type="GO" id="GO:0031514">
    <property type="term" value="C:motile cilium"/>
    <property type="evidence" value="ECO:0007669"/>
    <property type="project" value="TreeGrafter"/>
</dbReference>
<keyword evidence="11" id="KW-0469">Meiosis</keyword>
<dbReference type="InterPro" id="IPR026504">
    <property type="entry name" value="MNS1"/>
</dbReference>
<dbReference type="PANTHER" id="PTHR19265">
    <property type="entry name" value="MEIOSIS-SPECIFIC NUCLEAR STRUCTURAL PROTEIN 1"/>
    <property type="match status" value="1"/>
</dbReference>
<comment type="similarity">
    <text evidence="3">Belongs to the MNS1 family.</text>
</comment>